<keyword evidence="8" id="KW-0472">Membrane</keyword>
<dbReference type="GO" id="GO:0008270">
    <property type="term" value="F:zinc ion binding"/>
    <property type="evidence" value="ECO:0007669"/>
    <property type="project" value="UniProtKB-KW"/>
</dbReference>
<proteinExistence type="inferred from homology"/>
<dbReference type="Pfam" id="PF00098">
    <property type="entry name" value="zf-CCHC"/>
    <property type="match status" value="1"/>
</dbReference>
<feature type="active site" evidence="5">
    <location>
        <position position="138"/>
    </location>
</feature>
<evidence type="ECO:0000256" key="5">
    <source>
        <dbReference type="PROSITE-ProRule" id="PRU01016"/>
    </source>
</evidence>
<evidence type="ECO:0000259" key="9">
    <source>
        <dbReference type="PROSITE" id="PS50158"/>
    </source>
</evidence>
<dbReference type="PROSITE" id="PS00094">
    <property type="entry name" value="C5_MTASE_1"/>
    <property type="match status" value="1"/>
</dbReference>
<dbReference type="PROSITE" id="PS50158">
    <property type="entry name" value="ZF_CCHC"/>
    <property type="match status" value="1"/>
</dbReference>
<evidence type="ECO:0000256" key="3">
    <source>
        <dbReference type="ARBA" id="ARBA00022691"/>
    </source>
</evidence>
<dbReference type="GO" id="GO:0032259">
    <property type="term" value="P:methylation"/>
    <property type="evidence" value="ECO:0007669"/>
    <property type="project" value="UniProtKB-KW"/>
</dbReference>
<reference evidence="10" key="1">
    <citation type="submission" date="2023-08" db="EMBL/GenBank/DDBJ databases">
        <authorList>
            <person name="Audoor S."/>
            <person name="Bilcke G."/>
        </authorList>
    </citation>
    <scope>NUCLEOTIDE SEQUENCE</scope>
</reference>
<dbReference type="InterPro" id="IPR001525">
    <property type="entry name" value="C5_MeTfrase"/>
</dbReference>
<dbReference type="InterPro" id="IPR018117">
    <property type="entry name" value="C5_DNA_meth_AS"/>
</dbReference>
<protein>
    <recommendedName>
        <fullName evidence="7">Cytosine-specific methyltransferase</fullName>
        <ecNumber evidence="7">2.1.1.37</ecNumber>
    </recommendedName>
</protein>
<evidence type="ECO:0000256" key="2">
    <source>
        <dbReference type="ARBA" id="ARBA00022679"/>
    </source>
</evidence>
<keyword evidence="4" id="KW-0863">Zinc-finger</keyword>
<evidence type="ECO:0000256" key="1">
    <source>
        <dbReference type="ARBA" id="ARBA00022603"/>
    </source>
</evidence>
<dbReference type="InterPro" id="IPR029063">
    <property type="entry name" value="SAM-dependent_MTases_sf"/>
</dbReference>
<keyword evidence="1 5" id="KW-0489">Methyltransferase</keyword>
<accession>A0AAD2FR56</accession>
<keyword evidence="8" id="KW-1133">Transmembrane helix</keyword>
<gene>
    <name evidence="10" type="ORF">CYCCA115_LOCUS12480</name>
</gene>
<feature type="transmembrane region" description="Helical" evidence="8">
    <location>
        <begin position="357"/>
        <end position="378"/>
    </location>
</feature>
<dbReference type="Gene3D" id="4.10.60.10">
    <property type="entry name" value="Zinc finger, CCHC-type"/>
    <property type="match status" value="1"/>
</dbReference>
<dbReference type="InterPro" id="IPR050750">
    <property type="entry name" value="C5-MTase"/>
</dbReference>
<dbReference type="PANTHER" id="PTHR46098">
    <property type="entry name" value="TRNA (CYTOSINE(38)-C(5))-METHYLTRANSFERASE"/>
    <property type="match status" value="1"/>
</dbReference>
<dbReference type="GO" id="GO:0003886">
    <property type="term" value="F:DNA (cytosine-5-)-methyltransferase activity"/>
    <property type="evidence" value="ECO:0007669"/>
    <property type="project" value="UniProtKB-EC"/>
</dbReference>
<keyword evidence="4" id="KW-0862">Zinc</keyword>
<dbReference type="EMBL" id="CAKOGP040001759">
    <property type="protein sequence ID" value="CAJ1950217.1"/>
    <property type="molecule type" value="Genomic_DNA"/>
</dbReference>
<dbReference type="CDD" id="cd00315">
    <property type="entry name" value="Cyt_C5_DNA_methylase"/>
    <property type="match status" value="1"/>
</dbReference>
<dbReference type="Proteomes" id="UP001295423">
    <property type="component" value="Unassembled WGS sequence"/>
</dbReference>
<evidence type="ECO:0000256" key="7">
    <source>
        <dbReference type="RuleBase" id="RU000417"/>
    </source>
</evidence>
<dbReference type="Pfam" id="PF00145">
    <property type="entry name" value="DNA_methylase"/>
    <property type="match status" value="1"/>
</dbReference>
<dbReference type="PROSITE" id="PS51679">
    <property type="entry name" value="SAM_MT_C5"/>
    <property type="match status" value="1"/>
</dbReference>
<keyword evidence="4" id="KW-0479">Metal-binding</keyword>
<feature type="domain" description="CCHC-type" evidence="9">
    <location>
        <begin position="9"/>
        <end position="24"/>
    </location>
</feature>
<keyword evidence="3 5" id="KW-0949">S-adenosyl-L-methionine</keyword>
<dbReference type="InterPro" id="IPR001878">
    <property type="entry name" value="Znf_CCHC"/>
</dbReference>
<dbReference type="InterPro" id="IPR036875">
    <property type="entry name" value="Znf_CCHC_sf"/>
</dbReference>
<dbReference type="Gene3D" id="3.90.120.10">
    <property type="entry name" value="DNA Methylase, subunit A, domain 2"/>
    <property type="match status" value="1"/>
</dbReference>
<keyword evidence="11" id="KW-1185">Reference proteome</keyword>
<dbReference type="SUPFAM" id="SSF53335">
    <property type="entry name" value="S-adenosyl-L-methionine-dependent methyltransferases"/>
    <property type="match status" value="1"/>
</dbReference>
<comment type="caution">
    <text evidence="10">The sequence shown here is derived from an EMBL/GenBank/DDBJ whole genome shotgun (WGS) entry which is preliminary data.</text>
</comment>
<dbReference type="AlphaFoldDB" id="A0AAD2FR56"/>
<evidence type="ECO:0000313" key="10">
    <source>
        <dbReference type="EMBL" id="CAJ1950217.1"/>
    </source>
</evidence>
<comment type="similarity">
    <text evidence="5 6">Belongs to the class I-like SAM-binding methyltransferase superfamily. C5-methyltransferase family.</text>
</comment>
<dbReference type="PRINTS" id="PR00105">
    <property type="entry name" value="C5METTRFRASE"/>
</dbReference>
<name>A0AAD2FR56_9STRA</name>
<evidence type="ECO:0000256" key="6">
    <source>
        <dbReference type="RuleBase" id="RU000416"/>
    </source>
</evidence>
<dbReference type="PANTHER" id="PTHR46098:SF1">
    <property type="entry name" value="TRNA (CYTOSINE(38)-C(5))-METHYLTRANSFERASE"/>
    <property type="match status" value="1"/>
</dbReference>
<comment type="catalytic activity">
    <reaction evidence="7">
        <text>a 2'-deoxycytidine in DNA + S-adenosyl-L-methionine = a 5-methyl-2'-deoxycytidine in DNA + S-adenosyl-L-homocysteine + H(+)</text>
        <dbReference type="Rhea" id="RHEA:13681"/>
        <dbReference type="Rhea" id="RHEA-COMP:11369"/>
        <dbReference type="Rhea" id="RHEA-COMP:11370"/>
        <dbReference type="ChEBI" id="CHEBI:15378"/>
        <dbReference type="ChEBI" id="CHEBI:57856"/>
        <dbReference type="ChEBI" id="CHEBI:59789"/>
        <dbReference type="ChEBI" id="CHEBI:85452"/>
        <dbReference type="ChEBI" id="CHEBI:85454"/>
        <dbReference type="EC" id="2.1.1.37"/>
    </reaction>
</comment>
<dbReference type="Gene3D" id="3.40.50.150">
    <property type="entry name" value="Vaccinia Virus protein VP39"/>
    <property type="match status" value="1"/>
</dbReference>
<dbReference type="GO" id="GO:0003676">
    <property type="term" value="F:nucleic acid binding"/>
    <property type="evidence" value="ECO:0007669"/>
    <property type="project" value="InterPro"/>
</dbReference>
<dbReference type="EC" id="2.1.1.37" evidence="7"/>
<keyword evidence="2 5" id="KW-0808">Transferase</keyword>
<dbReference type="NCBIfam" id="TIGR00675">
    <property type="entry name" value="dcm"/>
    <property type="match status" value="1"/>
</dbReference>
<evidence type="ECO:0000256" key="8">
    <source>
        <dbReference type="SAM" id="Phobius"/>
    </source>
</evidence>
<evidence type="ECO:0000256" key="4">
    <source>
        <dbReference type="PROSITE-ProRule" id="PRU00047"/>
    </source>
</evidence>
<evidence type="ECO:0000313" key="11">
    <source>
        <dbReference type="Proteomes" id="UP001295423"/>
    </source>
</evidence>
<sequence>MGKNKKRVCYHCGLPNHRAKDCPQATCRLCGETGHDVGACPQKPLDPVDLGSFLIPPASHSNDNNERNFTYIELFAGIGGFRIALDRLGGQCVFSSEVDRFARASYEKNHGDRPAGDITRIPEQDIPSHDMLVGGFPCQSFSFSGERKGFDDHRGVLFLEIVRILKKHQPRVILLENVRGLLTHEDGKTLQVIISHLDQVGYNVKHKLLDAVYLVPQERKRIYMVGIRKDLVTATDASSDYEFPDIPNLKRGFQDILQTNMEPSMLENLRLSDHQLQKVRNQKYTQQFPEARFLSDFLRPTKTLQSSYASYMVGSQFIKLSLEDNDSCWRKLSPREAARLQGFPDSFELCPSRPYHLLGNAVVPSMISLIAAGLLPFLDDTMMKTKESTATIGWRIASELLLEACPEDRKSALRLLLDERGHDMINI</sequence>
<dbReference type="SMART" id="SM00343">
    <property type="entry name" value="ZnF_C2HC"/>
    <property type="match status" value="2"/>
</dbReference>
<organism evidence="10 11">
    <name type="scientific">Cylindrotheca closterium</name>
    <dbReference type="NCBI Taxonomy" id="2856"/>
    <lineage>
        <taxon>Eukaryota</taxon>
        <taxon>Sar</taxon>
        <taxon>Stramenopiles</taxon>
        <taxon>Ochrophyta</taxon>
        <taxon>Bacillariophyta</taxon>
        <taxon>Bacillariophyceae</taxon>
        <taxon>Bacillariophycidae</taxon>
        <taxon>Bacillariales</taxon>
        <taxon>Bacillariaceae</taxon>
        <taxon>Cylindrotheca</taxon>
    </lineage>
</organism>
<dbReference type="SUPFAM" id="SSF57756">
    <property type="entry name" value="Retrovirus zinc finger-like domains"/>
    <property type="match status" value="1"/>
</dbReference>
<keyword evidence="8" id="KW-0812">Transmembrane</keyword>